<dbReference type="SUPFAM" id="SSF53756">
    <property type="entry name" value="UDP-Glycosyltransferase/glycogen phosphorylase"/>
    <property type="match status" value="1"/>
</dbReference>
<dbReference type="InterPro" id="IPR050194">
    <property type="entry name" value="Glycosyltransferase_grp1"/>
</dbReference>
<dbReference type="InterPro" id="IPR001296">
    <property type="entry name" value="Glyco_trans_1"/>
</dbReference>
<dbReference type="InterPro" id="IPR028098">
    <property type="entry name" value="Glyco_trans_4-like_N"/>
</dbReference>
<dbReference type="Pfam" id="PF00534">
    <property type="entry name" value="Glycos_transf_1"/>
    <property type="match status" value="1"/>
</dbReference>
<dbReference type="GO" id="GO:0016757">
    <property type="term" value="F:glycosyltransferase activity"/>
    <property type="evidence" value="ECO:0007669"/>
    <property type="project" value="UniProtKB-KW"/>
</dbReference>
<proteinExistence type="predicted"/>
<accession>A0A5C6EGM0</accession>
<evidence type="ECO:0000313" key="4">
    <source>
        <dbReference type="Proteomes" id="UP000317977"/>
    </source>
</evidence>
<dbReference type="Pfam" id="PF13439">
    <property type="entry name" value="Glyco_transf_4"/>
    <property type="match status" value="1"/>
</dbReference>
<gene>
    <name evidence="3" type="primary">mgs</name>
    <name evidence="3" type="ORF">Poly59_58340</name>
</gene>
<keyword evidence="3" id="KW-0328">Glycosyltransferase</keyword>
<feature type="domain" description="Glycosyl transferase family 1" evidence="1">
    <location>
        <begin position="188"/>
        <end position="355"/>
    </location>
</feature>
<name>A0A5C6EGM0_9BACT</name>
<dbReference type="PANTHER" id="PTHR45947:SF3">
    <property type="entry name" value="SULFOQUINOVOSYL TRANSFERASE SQD2"/>
    <property type="match status" value="1"/>
</dbReference>
<keyword evidence="3" id="KW-0808">Transferase</keyword>
<protein>
    <submittedName>
        <fullName evidence="3">Alpha-monoglucosyldiacylglycerol synthase</fullName>
        <ecNumber evidence="3">2.4.1.-</ecNumber>
    </submittedName>
</protein>
<evidence type="ECO:0000259" key="2">
    <source>
        <dbReference type="Pfam" id="PF13439"/>
    </source>
</evidence>
<comment type="caution">
    <text evidence="3">The sequence shown here is derived from an EMBL/GenBank/DDBJ whole genome shotgun (WGS) entry which is preliminary data.</text>
</comment>
<dbReference type="Proteomes" id="UP000317977">
    <property type="component" value="Unassembled WGS sequence"/>
</dbReference>
<dbReference type="PANTHER" id="PTHR45947">
    <property type="entry name" value="SULFOQUINOVOSYL TRANSFERASE SQD2"/>
    <property type="match status" value="1"/>
</dbReference>
<sequence length="428" mass="47670">MRITMFTNTYLPHVGGVARSVNTYEEEFRRRGFDINIIAPEFEGAEESTEHVFRVPAIQNFNGSDFSLRLPQPYLLSEHIDQLRPQLIHSHHPFLLGDAALRTAYERQLPLVFTHHTMYEQYTHYVPLDSDAMKRVAIQMATEYCNLCHHVIAPSESIEALLRKRGVNVPITTIPTGIDLKFFGGGNQQRFREKVGIPQDALVVGHVGRLAAEKNLTFLTNALGKYLADHEHAVFVVVGDGPARREMVQILESVAAPNQIVFVGRQTGQDLADAYAAMDVFAFASQSETQGLVIAEAMAASTPVVALDGPGIREIVDERNGRLLAGDATEADFVEALTLLSENRQRLRRIAEDARLSVESYGLKSCADRLAELYTTLIGQYESKHDHDLTTWELIQGRLEAEWNLMEEKASALSAAVIETEATRATLT</sequence>
<evidence type="ECO:0000259" key="1">
    <source>
        <dbReference type="Pfam" id="PF00534"/>
    </source>
</evidence>
<dbReference type="RefSeq" id="WP_146537299.1">
    <property type="nucleotide sequence ID" value="NZ_SJPX01000006.1"/>
</dbReference>
<dbReference type="AlphaFoldDB" id="A0A5C6EGM0"/>
<dbReference type="EC" id="2.4.1.-" evidence="3"/>
<feature type="domain" description="Glycosyltransferase subfamily 4-like N-terminal" evidence="2">
    <location>
        <begin position="14"/>
        <end position="181"/>
    </location>
</feature>
<dbReference type="OrthoDB" id="258796at2"/>
<dbReference type="Gene3D" id="3.40.50.2000">
    <property type="entry name" value="Glycogen Phosphorylase B"/>
    <property type="match status" value="2"/>
</dbReference>
<reference evidence="3 4" key="1">
    <citation type="submission" date="2019-02" db="EMBL/GenBank/DDBJ databases">
        <title>Deep-cultivation of Planctomycetes and their phenomic and genomic characterization uncovers novel biology.</title>
        <authorList>
            <person name="Wiegand S."/>
            <person name="Jogler M."/>
            <person name="Boedeker C."/>
            <person name="Pinto D."/>
            <person name="Vollmers J."/>
            <person name="Rivas-Marin E."/>
            <person name="Kohn T."/>
            <person name="Peeters S.H."/>
            <person name="Heuer A."/>
            <person name="Rast P."/>
            <person name="Oberbeckmann S."/>
            <person name="Bunk B."/>
            <person name="Jeske O."/>
            <person name="Meyerdierks A."/>
            <person name="Storesund J.E."/>
            <person name="Kallscheuer N."/>
            <person name="Luecker S."/>
            <person name="Lage O.M."/>
            <person name="Pohl T."/>
            <person name="Merkel B.J."/>
            <person name="Hornburger P."/>
            <person name="Mueller R.-W."/>
            <person name="Bruemmer F."/>
            <person name="Labrenz M."/>
            <person name="Spormann A.M."/>
            <person name="Op Den Camp H."/>
            <person name="Overmann J."/>
            <person name="Amann R."/>
            <person name="Jetten M.S.M."/>
            <person name="Mascher T."/>
            <person name="Medema M.H."/>
            <person name="Devos D.P."/>
            <person name="Kaster A.-K."/>
            <person name="Ovreas L."/>
            <person name="Rohde M."/>
            <person name="Galperin M.Y."/>
            <person name="Jogler C."/>
        </authorList>
    </citation>
    <scope>NUCLEOTIDE SEQUENCE [LARGE SCALE GENOMIC DNA]</scope>
    <source>
        <strain evidence="3 4">Poly59</strain>
    </source>
</reference>
<dbReference type="EMBL" id="SJPX01000006">
    <property type="protein sequence ID" value="TWU46861.1"/>
    <property type="molecule type" value="Genomic_DNA"/>
</dbReference>
<organism evidence="3 4">
    <name type="scientific">Rubripirellula reticaptiva</name>
    <dbReference type="NCBI Taxonomy" id="2528013"/>
    <lineage>
        <taxon>Bacteria</taxon>
        <taxon>Pseudomonadati</taxon>
        <taxon>Planctomycetota</taxon>
        <taxon>Planctomycetia</taxon>
        <taxon>Pirellulales</taxon>
        <taxon>Pirellulaceae</taxon>
        <taxon>Rubripirellula</taxon>
    </lineage>
</organism>
<evidence type="ECO:0000313" key="3">
    <source>
        <dbReference type="EMBL" id="TWU46861.1"/>
    </source>
</evidence>
<keyword evidence="4" id="KW-1185">Reference proteome</keyword>